<dbReference type="AlphaFoldDB" id="A0A9D2T0S0"/>
<evidence type="ECO:0000313" key="3">
    <source>
        <dbReference type="EMBL" id="HJC41161.1"/>
    </source>
</evidence>
<accession>A0A9D2T0S0</accession>
<dbReference type="Proteomes" id="UP000823882">
    <property type="component" value="Unassembled WGS sequence"/>
</dbReference>
<reference evidence="3" key="2">
    <citation type="submission" date="2021-04" db="EMBL/GenBank/DDBJ databases">
        <authorList>
            <person name="Gilroy R."/>
        </authorList>
    </citation>
    <scope>NUCLEOTIDE SEQUENCE</scope>
    <source>
        <strain evidence="3">CHK186-1790</strain>
    </source>
</reference>
<dbReference type="InterPro" id="IPR025641">
    <property type="entry name" value="DUF4340"/>
</dbReference>
<evidence type="ECO:0000256" key="1">
    <source>
        <dbReference type="SAM" id="MobiDB-lite"/>
    </source>
</evidence>
<feature type="region of interest" description="Disordered" evidence="1">
    <location>
        <begin position="324"/>
        <end position="365"/>
    </location>
</feature>
<sequence length="365" mass="38779">MRKKYGTQLFLLTMVLALCAGAYLGLRWWNAGAEDRAAAQADYLARLEDLSALSFQQGETSLSFTRDGEGTWTYDGDSDFPADQSRLTQLEETLSALAAVRVIDDPEADSSYGLDAPELTLTATDGGGETVTLLVGSQVDGNYYARLEGDALVYTISSSLMDQTEGELLDFIALEDIPWVTEEQVQSVVLTIDGVESTYTKEAVTQETTDEETGEAAETTTYVWSRDGEALNGEDTVLQDGVDALSLLAFRSCAAWKPDEAALAALGLDDPDRITVTYDDGSYTLLLGDTDESGNYYGQLEGSYQVGLLSPGYVEDLLALPTAQTQAEADAQAAAEAEAEADGETSAPSETAAPAETSAGEDGAA</sequence>
<proteinExistence type="predicted"/>
<evidence type="ECO:0000259" key="2">
    <source>
        <dbReference type="Pfam" id="PF14238"/>
    </source>
</evidence>
<dbReference type="EMBL" id="DWWJ01000110">
    <property type="protein sequence ID" value="HJC41161.1"/>
    <property type="molecule type" value="Genomic_DNA"/>
</dbReference>
<gene>
    <name evidence="3" type="ORF">H9701_06375</name>
</gene>
<feature type="domain" description="DUF4340" evidence="2">
    <location>
        <begin position="72"/>
        <end position="252"/>
    </location>
</feature>
<feature type="compositionally biased region" description="Low complexity" evidence="1">
    <location>
        <begin position="324"/>
        <end position="336"/>
    </location>
</feature>
<reference evidence="3" key="1">
    <citation type="journal article" date="2021" name="PeerJ">
        <title>Extensive microbial diversity within the chicken gut microbiome revealed by metagenomics and culture.</title>
        <authorList>
            <person name="Gilroy R."/>
            <person name="Ravi A."/>
            <person name="Getino M."/>
            <person name="Pursley I."/>
            <person name="Horton D.L."/>
            <person name="Alikhan N.F."/>
            <person name="Baker D."/>
            <person name="Gharbi K."/>
            <person name="Hall N."/>
            <person name="Watson M."/>
            <person name="Adriaenssens E.M."/>
            <person name="Foster-Nyarko E."/>
            <person name="Jarju S."/>
            <person name="Secka A."/>
            <person name="Antonio M."/>
            <person name="Oren A."/>
            <person name="Chaudhuri R.R."/>
            <person name="La Ragione R."/>
            <person name="Hildebrand F."/>
            <person name="Pallen M.J."/>
        </authorList>
    </citation>
    <scope>NUCLEOTIDE SEQUENCE</scope>
    <source>
        <strain evidence="3">CHK186-1790</strain>
    </source>
</reference>
<name>A0A9D2T0S0_9FIRM</name>
<comment type="caution">
    <text evidence="3">The sequence shown here is derived from an EMBL/GenBank/DDBJ whole genome shotgun (WGS) entry which is preliminary data.</text>
</comment>
<protein>
    <submittedName>
        <fullName evidence="3">DUF4340 domain-containing protein</fullName>
    </submittedName>
</protein>
<organism evidence="3 4">
    <name type="scientific">Candidatus Intestinimonas pullistercoris</name>
    <dbReference type="NCBI Taxonomy" id="2838623"/>
    <lineage>
        <taxon>Bacteria</taxon>
        <taxon>Bacillati</taxon>
        <taxon>Bacillota</taxon>
        <taxon>Clostridia</taxon>
        <taxon>Eubacteriales</taxon>
        <taxon>Intestinimonas</taxon>
    </lineage>
</organism>
<dbReference type="Pfam" id="PF14238">
    <property type="entry name" value="DUF4340"/>
    <property type="match status" value="1"/>
</dbReference>
<evidence type="ECO:0000313" key="4">
    <source>
        <dbReference type="Proteomes" id="UP000823882"/>
    </source>
</evidence>